<evidence type="ECO:0000256" key="6">
    <source>
        <dbReference type="PIRSR" id="PIRSR600877-51"/>
    </source>
</evidence>
<evidence type="ECO:0000256" key="7">
    <source>
        <dbReference type="RuleBase" id="RU003856"/>
    </source>
</evidence>
<feature type="disulfide bond" evidence="6">
    <location>
        <begin position="58"/>
        <end position="103"/>
    </location>
</feature>
<dbReference type="PANTHER" id="PTHR33479">
    <property type="entry name" value="BOWMAN-BIRK TYPE BRAN TRYPSIN INHIBITOR"/>
    <property type="match status" value="1"/>
</dbReference>
<evidence type="ECO:0000259" key="9">
    <source>
        <dbReference type="PROSITE" id="PS00281"/>
    </source>
</evidence>
<evidence type="ECO:0000256" key="5">
    <source>
        <dbReference type="PIRSR" id="PIRSR600877-50"/>
    </source>
</evidence>
<dbReference type="GO" id="GO:0004867">
    <property type="term" value="F:serine-type endopeptidase inhibitor activity"/>
    <property type="evidence" value="ECO:0007669"/>
    <property type="project" value="UniProtKB-KW"/>
</dbReference>
<evidence type="ECO:0000256" key="8">
    <source>
        <dbReference type="SAM" id="SignalP"/>
    </source>
</evidence>
<feature type="disulfide bond" evidence="6">
    <location>
        <begin position="60"/>
        <end position="68"/>
    </location>
</feature>
<dbReference type="SMART" id="SM00269">
    <property type="entry name" value="BowB"/>
    <property type="match status" value="1"/>
</dbReference>
<dbReference type="InterPro" id="IPR000877">
    <property type="entry name" value="Prot_inh_BBI"/>
</dbReference>
<evidence type="ECO:0000256" key="2">
    <source>
        <dbReference type="ARBA" id="ARBA00022690"/>
    </source>
</evidence>
<dbReference type="PANTHER" id="PTHR33479:SF19">
    <property type="entry name" value="BOWMAN-BIRK TYPE PROTEINASE INHIBITOR C-II"/>
    <property type="match status" value="1"/>
</dbReference>
<feature type="signal peptide" evidence="8">
    <location>
        <begin position="1"/>
        <end position="26"/>
    </location>
</feature>
<feature type="chain" id="PRO_5002672348" evidence="8">
    <location>
        <begin position="27"/>
        <end position="116"/>
    </location>
</feature>
<dbReference type="PROSITE" id="PS00281">
    <property type="entry name" value="BOWMAN_BIRK"/>
    <property type="match status" value="1"/>
</dbReference>
<dbReference type="CDD" id="cd00023">
    <property type="entry name" value="BBI"/>
    <property type="match status" value="1"/>
</dbReference>
<feature type="disulfide bond" evidence="6">
    <location>
        <begin position="86"/>
        <end position="94"/>
    </location>
</feature>
<feature type="domain" description="Bowman-Birk serine protease inhibitors family" evidence="9">
    <location>
        <begin position="70"/>
        <end position="84"/>
    </location>
</feature>
<gene>
    <name evidence="10" type="primary">aati-g</name>
</gene>
<reference evidence="10" key="1">
    <citation type="journal article" date="2008" name="Biosci. Biotechnol. Biochem.">
        <title>Purification, characterization, and cDNA cloning of a Bowman-Birk type trypsin inhibitor from Apios americana Medikus tubers.</title>
        <authorList>
            <person name="Zhang Y."/>
            <person name="Kouzuma Y."/>
            <person name="Miyaji T."/>
            <person name="Yonekura M."/>
        </authorList>
    </citation>
    <scope>NUCLEOTIDE SEQUENCE</scope>
    <source>
        <tissue evidence="10">Tuber</tissue>
    </source>
</reference>
<evidence type="ECO:0000256" key="3">
    <source>
        <dbReference type="ARBA" id="ARBA00022900"/>
    </source>
</evidence>
<keyword evidence="8" id="KW-0732">Signal</keyword>
<evidence type="ECO:0000313" key="10">
    <source>
        <dbReference type="EMBL" id="BAF50740.1"/>
    </source>
</evidence>
<dbReference type="FunFam" id="2.10.69.10:FF:000001">
    <property type="entry name" value="Bowman-Birk type proteinase inhibitor"/>
    <property type="match status" value="1"/>
</dbReference>
<feature type="disulfide bond" evidence="6">
    <location>
        <begin position="77"/>
        <end position="84"/>
    </location>
</feature>
<dbReference type="Gene3D" id="2.10.69.10">
    <property type="entry name" value="Cysteine Protease (Bromelain) Inhibitor, subunit H"/>
    <property type="match status" value="1"/>
</dbReference>
<keyword evidence="3 7" id="KW-0722">Serine protease inhibitor</keyword>
<feature type="disulfide bond" evidence="6">
    <location>
        <begin position="81"/>
        <end position="96"/>
    </location>
</feature>
<protein>
    <submittedName>
        <fullName evidence="10">Trypsin inhibitor</fullName>
    </submittedName>
</protein>
<dbReference type="Pfam" id="PF00228">
    <property type="entry name" value="Bowman-Birk_leg"/>
    <property type="match status" value="2"/>
</dbReference>
<evidence type="ECO:0000256" key="1">
    <source>
        <dbReference type="ARBA" id="ARBA00008506"/>
    </source>
</evidence>
<dbReference type="EMBL" id="AB296067">
    <property type="protein sequence ID" value="BAF50740.1"/>
    <property type="molecule type" value="mRNA"/>
</dbReference>
<evidence type="ECO:0000256" key="4">
    <source>
        <dbReference type="ARBA" id="ARBA00023157"/>
    </source>
</evidence>
<dbReference type="InterPro" id="IPR035995">
    <property type="entry name" value="Bowman-Birk_prot_inh"/>
</dbReference>
<sequence>MEMKKKVVMKVALLLFFLGFTATVDARFDPSSFISQLLPNGDASYYVKTTTKACCDLCLCTKSIPPQCRCADIGETCHSACKACLCTRSFPPQCRCADGNDFCYEPCKSSFEGEAH</sequence>
<accession>A4PIB8</accession>
<feature type="disulfide bond" evidence="6">
    <location>
        <begin position="54"/>
        <end position="107"/>
    </location>
</feature>
<dbReference type="GO" id="GO:0005576">
    <property type="term" value="C:extracellular region"/>
    <property type="evidence" value="ECO:0007669"/>
    <property type="project" value="InterPro"/>
</dbReference>
<dbReference type="AlphaFoldDB" id="A4PIB8"/>
<dbReference type="SUPFAM" id="SSF57247">
    <property type="entry name" value="Bowman-Birk inhibitor, BBI"/>
    <property type="match status" value="1"/>
</dbReference>
<comment type="similarity">
    <text evidence="1 7">Belongs to the Bowman-Birk serine protease inhibitor family.</text>
</comment>
<organism evidence="10">
    <name type="scientific">Apios americana</name>
    <dbReference type="NCBI Taxonomy" id="185702"/>
    <lineage>
        <taxon>Eukaryota</taxon>
        <taxon>Viridiplantae</taxon>
        <taxon>Streptophyta</taxon>
        <taxon>Embryophyta</taxon>
        <taxon>Tracheophyta</taxon>
        <taxon>Spermatophyta</taxon>
        <taxon>Magnoliopsida</taxon>
        <taxon>eudicotyledons</taxon>
        <taxon>Gunneridae</taxon>
        <taxon>Pentapetalae</taxon>
        <taxon>rosids</taxon>
        <taxon>fabids</taxon>
        <taxon>Fabales</taxon>
        <taxon>Fabaceae</taxon>
        <taxon>Papilionoideae</taxon>
        <taxon>50 kb inversion clade</taxon>
        <taxon>NPAAA clade</taxon>
        <taxon>indigoferoid/millettioid clade</taxon>
        <taxon>Phaseoleae</taxon>
        <taxon>Apios</taxon>
    </lineage>
</organism>
<keyword evidence="4 6" id="KW-1015">Disulfide bond</keyword>
<feature type="site" description="Reactive bond for trypsin" evidence="5">
    <location>
        <begin position="62"/>
        <end position="63"/>
    </location>
</feature>
<name>A4PIB8_9FABA</name>
<keyword evidence="2 7" id="KW-0646">Protease inhibitor</keyword>
<feature type="site" description="Reactive bond for trypsin" evidence="5">
    <location>
        <begin position="88"/>
        <end position="89"/>
    </location>
</feature>
<proteinExistence type="evidence at transcript level"/>
<feature type="disulfide bond" evidence="6">
    <location>
        <begin position="55"/>
        <end position="70"/>
    </location>
</feature>